<evidence type="ECO:0000259" key="2">
    <source>
        <dbReference type="Pfam" id="PF01978"/>
    </source>
</evidence>
<reference evidence="3" key="1">
    <citation type="journal article" date="2023" name="Microbiol Resour">
        <title>Genome Sequences of Rhodoplanes serenus and Two Thermotolerant Strains, Rhodoplanes tepidamans and 'Rhodoplanes cryptolactis,' Further Refine the Genus.</title>
        <authorList>
            <person name="Rayyan A.A."/>
            <person name="Kyndt J.A."/>
        </authorList>
    </citation>
    <scope>NUCLEOTIDE SEQUENCE</scope>
    <source>
        <strain evidence="3">DSM 9987</strain>
    </source>
</reference>
<dbReference type="InterPro" id="IPR036388">
    <property type="entry name" value="WH-like_DNA-bd_sf"/>
</dbReference>
<evidence type="ECO:0000313" key="3">
    <source>
        <dbReference type="EMBL" id="MDC7787556.1"/>
    </source>
</evidence>
<reference evidence="3" key="2">
    <citation type="submission" date="2023-02" db="EMBL/GenBank/DDBJ databases">
        <authorList>
            <person name="Rayyan A."/>
            <person name="Meyer T."/>
            <person name="Kyndt J.A."/>
        </authorList>
    </citation>
    <scope>NUCLEOTIDE SEQUENCE</scope>
    <source>
        <strain evidence="3">DSM 9987</strain>
    </source>
</reference>
<keyword evidence="4" id="KW-1185">Reference proteome</keyword>
<accession>A0ABT5JD62</accession>
<dbReference type="PANTHER" id="PTHR34293:SF1">
    <property type="entry name" value="HTH-TYPE TRANSCRIPTIONAL REGULATOR TRMBL2"/>
    <property type="match status" value="1"/>
</dbReference>
<comment type="caution">
    <text evidence="3">The sequence shown here is derived from an EMBL/GenBank/DDBJ whole genome shotgun (WGS) entry which is preliminary data.</text>
</comment>
<organism evidence="3 4">
    <name type="scientific">Rhodoplanes tepidamans</name>
    <name type="common">Rhodoplanes cryptolactis</name>
    <dbReference type="NCBI Taxonomy" id="200616"/>
    <lineage>
        <taxon>Bacteria</taxon>
        <taxon>Pseudomonadati</taxon>
        <taxon>Pseudomonadota</taxon>
        <taxon>Alphaproteobacteria</taxon>
        <taxon>Hyphomicrobiales</taxon>
        <taxon>Nitrobacteraceae</taxon>
        <taxon>Rhodoplanes</taxon>
    </lineage>
</organism>
<dbReference type="SUPFAM" id="SSF46785">
    <property type="entry name" value="Winged helix' DNA-binding domain"/>
    <property type="match status" value="1"/>
</dbReference>
<dbReference type="PANTHER" id="PTHR34293">
    <property type="entry name" value="HTH-TYPE TRANSCRIPTIONAL REGULATOR TRMBL2"/>
    <property type="match status" value="1"/>
</dbReference>
<evidence type="ECO:0000313" key="4">
    <source>
        <dbReference type="Proteomes" id="UP001165652"/>
    </source>
</evidence>
<dbReference type="InterPro" id="IPR051797">
    <property type="entry name" value="TrmB-like"/>
</dbReference>
<dbReference type="InterPro" id="IPR011991">
    <property type="entry name" value="ArsR-like_HTH"/>
</dbReference>
<dbReference type="Proteomes" id="UP001165652">
    <property type="component" value="Unassembled WGS sequence"/>
</dbReference>
<dbReference type="InterPro" id="IPR036390">
    <property type="entry name" value="WH_DNA-bd_sf"/>
</dbReference>
<dbReference type="RefSeq" id="WP_272778395.1">
    <property type="nucleotide sequence ID" value="NZ_JAQQLI010000029.1"/>
</dbReference>
<evidence type="ECO:0000256" key="1">
    <source>
        <dbReference type="SAM" id="MobiDB-lite"/>
    </source>
</evidence>
<protein>
    <submittedName>
        <fullName evidence="3">Helix-turn-helix domain-containing protein</fullName>
    </submittedName>
</protein>
<gene>
    <name evidence="3" type="ORF">PQJ73_17850</name>
</gene>
<dbReference type="EMBL" id="JAQQLI010000029">
    <property type="protein sequence ID" value="MDC7787556.1"/>
    <property type="molecule type" value="Genomic_DNA"/>
</dbReference>
<dbReference type="CDD" id="cd00090">
    <property type="entry name" value="HTH_ARSR"/>
    <property type="match status" value="1"/>
</dbReference>
<dbReference type="Pfam" id="PF01978">
    <property type="entry name" value="TrmB"/>
    <property type="match status" value="1"/>
</dbReference>
<proteinExistence type="predicted"/>
<sequence length="265" mass="29634">MTLARTLAELGIPETEARFYLAALELGEMPIRDIAEKAGISRTNAYDVLARLLDEGLVTTHEGPGKVLRVAAVGPERLIALFDDRRRRLAGILPELQSLHVGSSAKPRVRFYEGTDGIETVLEETLACRSKQLVGILSMRDLYEAPGRDWMDGLVRRRIAAGVSLRVVRARSADIHANWMDSAEELRELRFAPESFVSTMTTYVYDEKVAIISSRRENFGMTIESPEFAALQRQLFDALWAASTPAPQTPRPPKSTRSRRPEIAR</sequence>
<feature type="region of interest" description="Disordered" evidence="1">
    <location>
        <begin position="243"/>
        <end position="265"/>
    </location>
</feature>
<feature type="domain" description="Transcription regulator TrmB N-terminal" evidence="2">
    <location>
        <begin position="7"/>
        <end position="69"/>
    </location>
</feature>
<dbReference type="Gene3D" id="1.10.10.10">
    <property type="entry name" value="Winged helix-like DNA-binding domain superfamily/Winged helix DNA-binding domain"/>
    <property type="match status" value="1"/>
</dbReference>
<name>A0ABT5JD62_RHOTP</name>
<dbReference type="InterPro" id="IPR002831">
    <property type="entry name" value="Tscrpt_reg_TrmB_N"/>
</dbReference>